<feature type="compositionally biased region" description="Polar residues" evidence="3">
    <location>
        <begin position="227"/>
        <end position="257"/>
    </location>
</feature>
<feature type="compositionally biased region" description="Basic and acidic residues" evidence="3">
    <location>
        <begin position="401"/>
        <end position="410"/>
    </location>
</feature>
<feature type="compositionally biased region" description="Basic and acidic residues" evidence="3">
    <location>
        <begin position="417"/>
        <end position="467"/>
    </location>
</feature>
<feature type="compositionally biased region" description="Basic and acidic residues" evidence="3">
    <location>
        <begin position="318"/>
        <end position="367"/>
    </location>
</feature>
<feature type="region of interest" description="Disordered" evidence="3">
    <location>
        <begin position="1282"/>
        <end position="1310"/>
    </location>
</feature>
<feature type="compositionally biased region" description="Gly residues" evidence="3">
    <location>
        <begin position="1219"/>
        <end position="1233"/>
    </location>
</feature>
<dbReference type="EMBL" id="JAGKHQ010000017">
    <property type="protein sequence ID" value="KAG7490476.1"/>
    <property type="molecule type" value="Genomic_DNA"/>
</dbReference>
<feature type="compositionally biased region" description="Basic and acidic residues" evidence="3">
    <location>
        <begin position="1249"/>
        <end position="1261"/>
    </location>
</feature>
<evidence type="ECO:0000256" key="1">
    <source>
        <dbReference type="ARBA" id="ARBA00004123"/>
    </source>
</evidence>
<feature type="region of interest" description="Disordered" evidence="3">
    <location>
        <begin position="84"/>
        <end position="154"/>
    </location>
</feature>
<feature type="region of interest" description="Disordered" evidence="3">
    <location>
        <begin position="1323"/>
        <end position="1368"/>
    </location>
</feature>
<feature type="compositionally biased region" description="Polar residues" evidence="3">
    <location>
        <begin position="468"/>
        <end position="482"/>
    </location>
</feature>
<feature type="compositionally biased region" description="Basic and acidic residues" evidence="3">
    <location>
        <begin position="1471"/>
        <end position="1484"/>
    </location>
</feature>
<dbReference type="Proteomes" id="UP000693946">
    <property type="component" value="Linkage Group LG5"/>
</dbReference>
<evidence type="ECO:0000313" key="5">
    <source>
        <dbReference type="Proteomes" id="UP000693946"/>
    </source>
</evidence>
<accession>A0AAV6QJD1</accession>
<protein>
    <submittedName>
        <fullName evidence="4">SET-binding protein</fullName>
    </submittedName>
</protein>
<feature type="compositionally biased region" description="Low complexity" evidence="3">
    <location>
        <begin position="1333"/>
        <end position="1350"/>
    </location>
</feature>
<evidence type="ECO:0000256" key="2">
    <source>
        <dbReference type="ARBA" id="ARBA00023242"/>
    </source>
</evidence>
<dbReference type="SMART" id="SM00384">
    <property type="entry name" value="AT_hook"/>
    <property type="match status" value="5"/>
</dbReference>
<feature type="compositionally biased region" description="Polar residues" evidence="3">
    <location>
        <begin position="943"/>
        <end position="969"/>
    </location>
</feature>
<evidence type="ECO:0000313" key="4">
    <source>
        <dbReference type="EMBL" id="KAG7490476.1"/>
    </source>
</evidence>
<dbReference type="PANTHER" id="PTHR46147">
    <property type="entry name" value="HISTONE-LYSINE N-METHYLTRANSFERASE ASH1"/>
    <property type="match status" value="1"/>
</dbReference>
<proteinExistence type="predicted"/>
<feature type="compositionally biased region" description="Polar residues" evidence="3">
    <location>
        <begin position="616"/>
        <end position="630"/>
    </location>
</feature>
<feature type="compositionally biased region" description="Low complexity" evidence="3">
    <location>
        <begin position="526"/>
        <end position="539"/>
    </location>
</feature>
<keyword evidence="5" id="KW-1185">Reference proteome</keyword>
<feature type="compositionally biased region" description="Low complexity" evidence="3">
    <location>
        <begin position="867"/>
        <end position="886"/>
    </location>
</feature>
<feature type="compositionally biased region" description="Basic residues" evidence="3">
    <location>
        <begin position="689"/>
        <end position="699"/>
    </location>
</feature>
<feature type="compositionally biased region" description="Polar residues" evidence="3">
    <location>
        <begin position="672"/>
        <end position="686"/>
    </location>
</feature>
<keyword evidence="2" id="KW-0539">Nucleus</keyword>
<feature type="region of interest" description="Disordered" evidence="3">
    <location>
        <begin position="1443"/>
        <end position="1484"/>
    </location>
</feature>
<comment type="subcellular location">
    <subcellularLocation>
        <location evidence="1">Nucleus</location>
    </subcellularLocation>
</comment>
<feature type="region of interest" description="Disordered" evidence="3">
    <location>
        <begin position="1"/>
        <end position="33"/>
    </location>
</feature>
<dbReference type="GO" id="GO:0042800">
    <property type="term" value="F:histone H3K4 methyltransferase activity"/>
    <property type="evidence" value="ECO:0007669"/>
    <property type="project" value="TreeGrafter"/>
</dbReference>
<comment type="caution">
    <text evidence="4">The sequence shown here is derived from an EMBL/GenBank/DDBJ whole genome shotgun (WGS) entry which is preliminary data.</text>
</comment>
<feature type="region of interest" description="Disordered" evidence="3">
    <location>
        <begin position="207"/>
        <end position="258"/>
    </location>
</feature>
<dbReference type="GO" id="GO:0003677">
    <property type="term" value="F:DNA binding"/>
    <property type="evidence" value="ECO:0007669"/>
    <property type="project" value="InterPro"/>
</dbReference>
<dbReference type="GO" id="GO:0006355">
    <property type="term" value="P:regulation of DNA-templated transcription"/>
    <property type="evidence" value="ECO:0007669"/>
    <property type="project" value="TreeGrafter"/>
</dbReference>
<feature type="compositionally biased region" description="Polar residues" evidence="3">
    <location>
        <begin position="1204"/>
        <end position="1215"/>
    </location>
</feature>
<name>A0AAV6QJD1_SOLSE</name>
<feature type="region of interest" description="Disordered" evidence="3">
    <location>
        <begin position="1545"/>
        <end position="1571"/>
    </location>
</feature>
<feature type="compositionally biased region" description="Basic and acidic residues" evidence="3">
    <location>
        <begin position="131"/>
        <end position="154"/>
    </location>
</feature>
<dbReference type="InterPro" id="IPR017956">
    <property type="entry name" value="AT_hook_DNA-bd_motif"/>
</dbReference>
<sequence>MEPRDLVGSAQPNEVELKGGRVGPNDEDREGARDIGLVCGDDVINGGISEGEGLEEQGEGLLEEQEFSIKEASFQEGSLKLKIQTTKRTKKPPKSLENYICPPEIRMTIRPPAGEGKAGRQGRTGGGAGRGQKDEERGPPRKRTYERQFRMPEQREGGLLQLLGDHTPPKHQLRGSLHPAHAISHTQHALAQQFQHQHQINTHWLTSTAPSASPANSEDRDPAREQSGASRSNLLDPSQPFSQTATQSPSPQRSLTPDLQLPVVTDASILNLTSLSRGRGLQEVSEQLFGNIKRKYGRKDSQRMLCNPHSADSPWGKQTEKGSESPTHSERYRQEEATERVHEEREERRKEDRERAIAGRKGDEESRGMLMLTEEGKGRKRRRRPSFDESFSAQEQSQQRQDSDTTEKHQSGPPEPKVAHKMETHRNDSRPTREADVNGERMEKAERADKGDKREKGERTDRAERGDTVTSRTDSESALSTNRMKKNPVGRPKISTDILKHRESTHSLINKSANPRLPSPNPSPSPRSSISPSPSPKSRVNISPSPSPKPRFNISPSPSPKSRVNISPSPSPKSRINISPSPSPKSRITISPSPSPKSRINISPSPSPRPRMALSPNPSHSTSSIVSSRPTKAKDRWSYLKAKSHASLTSPQRDIRGSPSTLTDPPSAFPITPSSPLYTNSDSLTVHTPIKRKRGRPKKQPLLTVETIHEGTSTSPPSPLAQDISAGLNSRKKTHTLNTLVQMTSTTISANSNSLKLKRGRGHSRPVNKMKLGKMQSILNEILSGSSQNGSLPLKSASAPVTSAMSAMASTIEARLGKQINVSKRGTIYIGKKRGRKPRAETQNCNLNKTTRDKPSLLVSTASLYESPTVPSNTLSPSSSTPSIRASHSDTTMPSLQPISALPSKPLSRGFLSGGWKLSPPRLLANSPSHLSEVASVKEVTLSPISESHSEETIPSDSGIGTDNNSTSDQTEKGPASRRRYSFDLCGFEAAEAAALEASNRGSRTRCERQVTAVDNFLSQQEKKQKHHRRKRKCLQSRDHLHFLSELEEVVVKLQQLRVSHRRYACFPQHPYPSIFRLNFHHYYPVTYDSYSCDSSSYLRRSADLKAKRRRGRPAKASEPITSKLPFVQGYSYPLAGGNFYAAPYAMPYAPPLSLGYFPPAPSFYLPHHSLGPAPPSPFMRPAVPPPKAFHSSGHSKLQAGTKLRSSSGPLQGSSVRGEGLGSLGNGSTGGLTGVRLHKRKHKHKHKHKDEPLLSPRDRQELGGLFSGAKTTARLNMLNDRRDLSSQGSKHLEKQRGIGRGSSLGSSLGMFESDQLSTHSLADSHLHSRQTGQPISSFMSSYSSQSQRSESAPDLFLGSREDECGGRSRKTRLAVFGDQGLMSFQTARQEPGQMNQCSSPSLTGVPSKRRYKRREVEQIQKDVRRMHSLNFEHVQKILRAKRLQRQAKTGNNIVKRRPGRPRKQPVEESEPTNRRVEDQVDGRSLDMLAGRRGDVRTLGMPVLERCDDLPGRQSLRPNLTPEPLEFSNHDSISATIETVVHQARSVAPLAKGGKRRGRGHSRDELWAPSSQ</sequence>
<feature type="region of interest" description="Disordered" evidence="3">
    <location>
        <begin position="829"/>
        <end position="901"/>
    </location>
</feature>
<feature type="compositionally biased region" description="Low complexity" evidence="3">
    <location>
        <begin position="565"/>
        <end position="604"/>
    </location>
</feature>
<feature type="compositionally biased region" description="Polar residues" evidence="3">
    <location>
        <begin position="554"/>
        <end position="564"/>
    </location>
</feature>
<feature type="compositionally biased region" description="Basic residues" evidence="3">
    <location>
        <begin position="1454"/>
        <end position="1463"/>
    </location>
</feature>
<reference evidence="4 5" key="1">
    <citation type="journal article" date="2021" name="Sci. Rep.">
        <title>Chromosome anchoring in Senegalese sole (Solea senegalensis) reveals sex-associated markers and genome rearrangements in flatfish.</title>
        <authorList>
            <person name="Guerrero-Cozar I."/>
            <person name="Gomez-Garrido J."/>
            <person name="Berbel C."/>
            <person name="Martinez-Blanch J.F."/>
            <person name="Alioto T."/>
            <person name="Claros M.G."/>
            <person name="Gagnaire P.A."/>
            <person name="Manchado M."/>
        </authorList>
    </citation>
    <scope>NUCLEOTIDE SEQUENCE [LARGE SCALE GENOMIC DNA]</scope>
    <source>
        <strain evidence="4">Sse05_10M</strain>
    </source>
</reference>
<dbReference type="GO" id="GO:0005654">
    <property type="term" value="C:nucleoplasm"/>
    <property type="evidence" value="ECO:0007669"/>
    <property type="project" value="TreeGrafter"/>
</dbReference>
<feature type="region of interest" description="Disordered" evidence="3">
    <location>
        <begin position="942"/>
        <end position="977"/>
    </location>
</feature>
<feature type="compositionally biased region" description="Basic and acidic residues" evidence="3">
    <location>
        <begin position="1282"/>
        <end position="1296"/>
    </location>
</feature>
<feature type="region of interest" description="Disordered" evidence="3">
    <location>
        <begin position="295"/>
        <end position="702"/>
    </location>
</feature>
<organism evidence="4 5">
    <name type="scientific">Solea senegalensis</name>
    <name type="common">Senegalese sole</name>
    <dbReference type="NCBI Taxonomy" id="28829"/>
    <lineage>
        <taxon>Eukaryota</taxon>
        <taxon>Metazoa</taxon>
        <taxon>Chordata</taxon>
        <taxon>Craniata</taxon>
        <taxon>Vertebrata</taxon>
        <taxon>Euteleostomi</taxon>
        <taxon>Actinopterygii</taxon>
        <taxon>Neopterygii</taxon>
        <taxon>Teleostei</taxon>
        <taxon>Neoteleostei</taxon>
        <taxon>Acanthomorphata</taxon>
        <taxon>Carangaria</taxon>
        <taxon>Pleuronectiformes</taxon>
        <taxon>Pleuronectoidei</taxon>
        <taxon>Soleidae</taxon>
        <taxon>Solea</taxon>
    </lineage>
</organism>
<dbReference type="PANTHER" id="PTHR46147:SF2">
    <property type="entry name" value="SET-BINDING PROTEIN"/>
    <property type="match status" value="1"/>
</dbReference>
<evidence type="ECO:0000256" key="3">
    <source>
        <dbReference type="SAM" id="MobiDB-lite"/>
    </source>
</evidence>
<feature type="compositionally biased region" description="Basic and acidic residues" evidence="3">
    <location>
        <begin position="15"/>
        <end position="33"/>
    </location>
</feature>
<feature type="region of interest" description="Disordered" evidence="3">
    <location>
        <begin position="1185"/>
        <end position="1261"/>
    </location>
</feature>
<feature type="compositionally biased region" description="Polar residues" evidence="3">
    <location>
        <begin position="389"/>
        <end position="400"/>
    </location>
</feature>
<feature type="compositionally biased region" description="Polar residues" evidence="3">
    <location>
        <begin position="646"/>
        <end position="664"/>
    </location>
</feature>
<gene>
    <name evidence="4" type="ORF">JOB18_036411</name>
</gene>
<feature type="region of interest" description="Disordered" evidence="3">
    <location>
        <begin position="1507"/>
        <end position="1526"/>
    </location>
</feature>
<feature type="compositionally biased region" description="Polar residues" evidence="3">
    <location>
        <begin position="1389"/>
        <end position="1404"/>
    </location>
</feature>
<feature type="compositionally biased region" description="Basic residues" evidence="3">
    <location>
        <begin position="1236"/>
        <end position="1248"/>
    </location>
</feature>
<feature type="region of interest" description="Disordered" evidence="3">
    <location>
        <begin position="1389"/>
        <end position="1413"/>
    </location>
</feature>